<feature type="transmembrane region" description="Helical" evidence="2">
    <location>
        <begin position="52"/>
        <end position="78"/>
    </location>
</feature>
<keyword evidence="4" id="KW-1185">Reference proteome</keyword>
<evidence type="ECO:0000256" key="2">
    <source>
        <dbReference type="SAM" id="Phobius"/>
    </source>
</evidence>
<dbReference type="NCBIfam" id="TIGR01300">
    <property type="entry name" value="CPA3_mnhG_phaG"/>
    <property type="match status" value="1"/>
</dbReference>
<dbReference type="RefSeq" id="WP_132938046.1">
    <property type="nucleotide sequence ID" value="NZ_CP119676.1"/>
</dbReference>
<dbReference type="PANTHER" id="PTHR34703">
    <property type="entry name" value="ANTIPORTER SUBUNIT MNHG2-RELATED"/>
    <property type="match status" value="1"/>
</dbReference>
<evidence type="ECO:0000313" key="4">
    <source>
        <dbReference type="Proteomes" id="UP000295304"/>
    </source>
</evidence>
<dbReference type="Proteomes" id="UP000295304">
    <property type="component" value="Unassembled WGS sequence"/>
</dbReference>
<proteinExistence type="predicted"/>
<dbReference type="GO" id="GO:0015385">
    <property type="term" value="F:sodium:proton antiporter activity"/>
    <property type="evidence" value="ECO:0007669"/>
    <property type="project" value="TreeGrafter"/>
</dbReference>
<gene>
    <name evidence="3" type="ORF">EDD55_102111</name>
</gene>
<accession>A0A4R3JE60</accession>
<name>A0A4R3JE60_9PROT</name>
<dbReference type="OrthoDB" id="4427992at2"/>
<evidence type="ECO:0000256" key="1">
    <source>
        <dbReference type="SAM" id="MobiDB-lite"/>
    </source>
</evidence>
<dbReference type="Pfam" id="PF03334">
    <property type="entry name" value="PhaG_MnhG_YufB"/>
    <property type="match status" value="1"/>
</dbReference>
<dbReference type="InterPro" id="IPR005133">
    <property type="entry name" value="PhaG_MnhG_YufB"/>
</dbReference>
<keyword evidence="2" id="KW-0812">Transmembrane</keyword>
<protein>
    <submittedName>
        <fullName evidence="3">Multisubunit sodium/proton antiporter MrpG subunit</fullName>
    </submittedName>
</protein>
<keyword evidence="2" id="KW-1133">Transmembrane helix</keyword>
<sequence length="135" mass="14377">MEHTILDTLSWTFLLIGGFFSIVGAIGVLRFPDMFSRMHGAGMIDTMGAGMILVGLMFQAGFTIVSIKLFLIIAFLFFTSPTTTHALARAALNAGIIPMTGIKSGKRPDAAKAKKARKKGSGSTPKPKETPSSKT</sequence>
<dbReference type="PANTHER" id="PTHR34703:SF1">
    <property type="entry name" value="ANTIPORTER SUBUNIT MNHG2-RELATED"/>
    <property type="match status" value="1"/>
</dbReference>
<dbReference type="AlphaFoldDB" id="A0A4R3JE60"/>
<feature type="region of interest" description="Disordered" evidence="1">
    <location>
        <begin position="100"/>
        <end position="135"/>
    </location>
</feature>
<reference evidence="3 4" key="1">
    <citation type="submission" date="2019-03" db="EMBL/GenBank/DDBJ databases">
        <title>Genomic Encyclopedia of Type Strains, Phase IV (KMG-IV): sequencing the most valuable type-strain genomes for metagenomic binning, comparative biology and taxonomic classification.</title>
        <authorList>
            <person name="Goeker M."/>
        </authorList>
    </citation>
    <scope>NUCLEOTIDE SEQUENCE [LARGE SCALE GENOMIC DNA]</scope>
    <source>
        <strain evidence="3 4">DSM 101688</strain>
    </source>
</reference>
<feature type="transmembrane region" description="Helical" evidence="2">
    <location>
        <begin position="12"/>
        <end position="31"/>
    </location>
</feature>
<keyword evidence="2" id="KW-0472">Membrane</keyword>
<feature type="compositionally biased region" description="Basic and acidic residues" evidence="1">
    <location>
        <begin position="126"/>
        <end position="135"/>
    </location>
</feature>
<organism evidence="3 4">
    <name type="scientific">Varunaivibrio sulfuroxidans</name>
    <dbReference type="NCBI Taxonomy" id="1773489"/>
    <lineage>
        <taxon>Bacteria</taxon>
        <taxon>Pseudomonadati</taxon>
        <taxon>Pseudomonadota</taxon>
        <taxon>Alphaproteobacteria</taxon>
        <taxon>Rhodospirillales</taxon>
        <taxon>Magnetovibrionaceae</taxon>
        <taxon>Varunaivibrio</taxon>
    </lineage>
</organism>
<evidence type="ECO:0000313" key="3">
    <source>
        <dbReference type="EMBL" id="TCS64074.1"/>
    </source>
</evidence>
<dbReference type="EMBL" id="SLZW01000002">
    <property type="protein sequence ID" value="TCS64074.1"/>
    <property type="molecule type" value="Genomic_DNA"/>
</dbReference>
<comment type="caution">
    <text evidence="3">The sequence shown here is derived from an EMBL/GenBank/DDBJ whole genome shotgun (WGS) entry which is preliminary data.</text>
</comment>